<evidence type="ECO:0000313" key="2">
    <source>
        <dbReference type="Proteomes" id="UP000789860"/>
    </source>
</evidence>
<evidence type="ECO:0000313" key="1">
    <source>
        <dbReference type="EMBL" id="CAG8444793.1"/>
    </source>
</evidence>
<name>A0ACA9K078_9GLOM</name>
<comment type="caution">
    <text evidence="1">The sequence shown here is derived from an EMBL/GenBank/DDBJ whole genome shotgun (WGS) entry which is preliminary data.</text>
</comment>
<accession>A0ACA9K078</accession>
<organism evidence="1 2">
    <name type="scientific">Scutellospora calospora</name>
    <dbReference type="NCBI Taxonomy" id="85575"/>
    <lineage>
        <taxon>Eukaryota</taxon>
        <taxon>Fungi</taxon>
        <taxon>Fungi incertae sedis</taxon>
        <taxon>Mucoromycota</taxon>
        <taxon>Glomeromycotina</taxon>
        <taxon>Glomeromycetes</taxon>
        <taxon>Diversisporales</taxon>
        <taxon>Gigasporaceae</taxon>
        <taxon>Scutellospora</taxon>
    </lineage>
</organism>
<dbReference type="Proteomes" id="UP000789860">
    <property type="component" value="Unassembled WGS sequence"/>
</dbReference>
<proteinExistence type="predicted"/>
<reference evidence="1" key="1">
    <citation type="submission" date="2021-06" db="EMBL/GenBank/DDBJ databases">
        <authorList>
            <person name="Kallberg Y."/>
            <person name="Tangrot J."/>
            <person name="Rosling A."/>
        </authorList>
    </citation>
    <scope>NUCLEOTIDE SEQUENCE</scope>
    <source>
        <strain evidence="1">AU212A</strain>
    </source>
</reference>
<protein>
    <submittedName>
        <fullName evidence="1">3468_t:CDS:1</fullName>
    </submittedName>
</protein>
<sequence length="136" mass="15785">CTHDGSIMHILKYEKYGWDKFEKNFLNSDRINSLWDLQRNLLKNGWTLLKPGGILVYSTCSLSHKQNEDVIGWFLSHYPNSKLEPIPNINHMTVAPLKESIYSQVDISNAVRFDPIYSNTSGFFVARIRKKLSHEN</sequence>
<dbReference type="EMBL" id="CAJVPM010000451">
    <property type="protein sequence ID" value="CAG8444793.1"/>
    <property type="molecule type" value="Genomic_DNA"/>
</dbReference>
<keyword evidence="2" id="KW-1185">Reference proteome</keyword>
<gene>
    <name evidence="1" type="ORF">SCALOS_LOCUS859</name>
</gene>
<feature type="non-terminal residue" evidence="1">
    <location>
        <position position="1"/>
    </location>
</feature>